<dbReference type="HOGENOM" id="CLU_144132_0_0_11"/>
<sequence>MIRQPVPPRHASIRPSPASSKQRHFCSTGVSQMTSTQIRKRARPRSLVVAGLLPLAGLLGVITTPAHATSADDAFLAALKAKGINYESPDAAVNSGHTVCHELDMGQTPEQVANNVLSSSTLDSYHAGYFVGVSIKAYCPKYAAAAAGS</sequence>
<protein>
    <recommendedName>
        <fullName evidence="3">DUF732 domain-containing protein</fullName>
    </recommendedName>
</protein>
<feature type="transmembrane region" description="Helical" evidence="2">
    <location>
        <begin position="47"/>
        <end position="66"/>
    </location>
</feature>
<keyword evidence="2" id="KW-0472">Membrane</keyword>
<evidence type="ECO:0000313" key="5">
    <source>
        <dbReference type="Proteomes" id="UP000000580"/>
    </source>
</evidence>
<organism evidence="4 5">
    <name type="scientific">Mycolicibacterium paratuberculosis (strain ATCC BAA-968 / K-10)</name>
    <name type="common">Mycobacterium paratuberculosis</name>
    <dbReference type="NCBI Taxonomy" id="262316"/>
    <lineage>
        <taxon>Bacteria</taxon>
        <taxon>Bacillati</taxon>
        <taxon>Actinomycetota</taxon>
        <taxon>Actinomycetes</taxon>
        <taxon>Mycobacteriales</taxon>
        <taxon>Mycobacteriaceae</taxon>
        <taxon>Mycobacterium</taxon>
        <taxon>Mycobacterium avium complex (MAC)</taxon>
    </lineage>
</organism>
<gene>
    <name evidence="4" type="ordered locus">MAP_3418</name>
</gene>
<evidence type="ECO:0000256" key="1">
    <source>
        <dbReference type="SAM" id="MobiDB-lite"/>
    </source>
</evidence>
<dbReference type="AlphaFoldDB" id="Q73UF0"/>
<dbReference type="Proteomes" id="UP000000580">
    <property type="component" value="Chromosome"/>
</dbReference>
<reference evidence="4 5" key="1">
    <citation type="journal article" date="2005" name="Proc. Natl. Acad. Sci. U.S.A.">
        <title>The complete genome sequence of Mycobacterium avium subspecies paratuberculosis.</title>
        <authorList>
            <person name="Li L."/>
            <person name="Bannantine J.P."/>
            <person name="Zhang Q."/>
            <person name="Amonsin A."/>
            <person name="May B.J."/>
            <person name="Alt D."/>
            <person name="Banerji N."/>
            <person name="Kanjilal S."/>
            <person name="Kapur V."/>
        </authorList>
    </citation>
    <scope>NUCLEOTIDE SEQUENCE [LARGE SCALE GENOMIC DNA]</scope>
    <source>
        <strain evidence="5">ATCC BAA-968 / K-10</strain>
    </source>
</reference>
<feature type="region of interest" description="Disordered" evidence="1">
    <location>
        <begin position="1"/>
        <end position="38"/>
    </location>
</feature>
<name>Q73UF0_MYCPA</name>
<feature type="compositionally biased region" description="Polar residues" evidence="1">
    <location>
        <begin position="28"/>
        <end position="37"/>
    </location>
</feature>
<keyword evidence="5" id="KW-1185">Reference proteome</keyword>
<evidence type="ECO:0000313" key="4">
    <source>
        <dbReference type="EMBL" id="AAS05968.1"/>
    </source>
</evidence>
<keyword evidence="2" id="KW-1133">Transmembrane helix</keyword>
<dbReference type="eggNOG" id="ENOG5031QAW">
    <property type="taxonomic scope" value="Bacteria"/>
</dbReference>
<feature type="domain" description="DUF732" evidence="3">
    <location>
        <begin position="71"/>
        <end position="140"/>
    </location>
</feature>
<accession>Q73UF0</accession>
<evidence type="ECO:0000256" key="2">
    <source>
        <dbReference type="SAM" id="Phobius"/>
    </source>
</evidence>
<dbReference type="EMBL" id="AE016958">
    <property type="protein sequence ID" value="AAS05968.1"/>
    <property type="molecule type" value="Genomic_DNA"/>
</dbReference>
<proteinExistence type="predicted"/>
<dbReference type="KEGG" id="mpa:MAP_3418"/>
<dbReference type="InterPro" id="IPR007969">
    <property type="entry name" value="DUF732"/>
</dbReference>
<dbReference type="Pfam" id="PF05305">
    <property type="entry name" value="DUF732"/>
    <property type="match status" value="1"/>
</dbReference>
<evidence type="ECO:0000259" key="3">
    <source>
        <dbReference type="Pfam" id="PF05305"/>
    </source>
</evidence>
<keyword evidence="2" id="KW-0812">Transmembrane</keyword>